<evidence type="ECO:0000313" key="3">
    <source>
        <dbReference type="RefSeq" id="XP_030641610.1"/>
    </source>
</evidence>
<dbReference type="SUPFAM" id="SSF56436">
    <property type="entry name" value="C-type lectin-like"/>
    <property type="match status" value="1"/>
</dbReference>
<dbReference type="OrthoDB" id="441660at2759"/>
<dbReference type="PROSITE" id="PS50041">
    <property type="entry name" value="C_TYPE_LECTIN_2"/>
    <property type="match status" value="1"/>
</dbReference>
<dbReference type="InParanoid" id="A0A6J2W866"/>
<evidence type="ECO:0000313" key="2">
    <source>
        <dbReference type="Proteomes" id="UP000504632"/>
    </source>
</evidence>
<keyword evidence="2" id="KW-1185">Reference proteome</keyword>
<name>A0A6J2W866_CHACN</name>
<dbReference type="InterPro" id="IPR016187">
    <property type="entry name" value="CTDL_fold"/>
</dbReference>
<dbReference type="AlphaFoldDB" id="A0A6J2W866"/>
<gene>
    <name evidence="3" type="primary">LOC115822091</name>
</gene>
<sequence length="77" mass="8804">MDQNGGRTRTWIGGLKYLKTGRFIWLDGARWSYADWLPGEPNDTVGVEDCVELLSNGKFNDMPCWDLRAFICSYPAK</sequence>
<reference evidence="3" key="1">
    <citation type="submission" date="2025-08" db="UniProtKB">
        <authorList>
            <consortium name="RefSeq"/>
        </authorList>
    </citation>
    <scope>IDENTIFICATION</scope>
</reference>
<feature type="domain" description="C-type lectin" evidence="1">
    <location>
        <begin position="1"/>
        <end position="73"/>
    </location>
</feature>
<proteinExistence type="predicted"/>
<dbReference type="InterPro" id="IPR001304">
    <property type="entry name" value="C-type_lectin-like"/>
</dbReference>
<dbReference type="InterPro" id="IPR016186">
    <property type="entry name" value="C-type_lectin-like/link_sf"/>
</dbReference>
<dbReference type="RefSeq" id="XP_030641610.1">
    <property type="nucleotide sequence ID" value="XM_030785750.1"/>
</dbReference>
<dbReference type="Gene3D" id="3.10.100.10">
    <property type="entry name" value="Mannose-Binding Protein A, subunit A"/>
    <property type="match status" value="1"/>
</dbReference>
<accession>A0A6J2W866</accession>
<dbReference type="InterPro" id="IPR050111">
    <property type="entry name" value="C-type_lectin/snaclec_domain"/>
</dbReference>
<organism evidence="2 3">
    <name type="scientific">Chanos chanos</name>
    <name type="common">Milkfish</name>
    <name type="synonym">Mugil chanos</name>
    <dbReference type="NCBI Taxonomy" id="29144"/>
    <lineage>
        <taxon>Eukaryota</taxon>
        <taxon>Metazoa</taxon>
        <taxon>Chordata</taxon>
        <taxon>Craniata</taxon>
        <taxon>Vertebrata</taxon>
        <taxon>Euteleostomi</taxon>
        <taxon>Actinopterygii</taxon>
        <taxon>Neopterygii</taxon>
        <taxon>Teleostei</taxon>
        <taxon>Ostariophysi</taxon>
        <taxon>Gonorynchiformes</taxon>
        <taxon>Chanidae</taxon>
        <taxon>Chanos</taxon>
    </lineage>
</organism>
<evidence type="ECO:0000259" key="1">
    <source>
        <dbReference type="PROSITE" id="PS50041"/>
    </source>
</evidence>
<dbReference type="PANTHER" id="PTHR22803">
    <property type="entry name" value="MANNOSE, PHOSPHOLIPASE, LECTIN RECEPTOR RELATED"/>
    <property type="match status" value="1"/>
</dbReference>
<protein>
    <submittedName>
        <fullName evidence="3">Galactose-specific lectin nattectin-like</fullName>
    </submittedName>
</protein>
<dbReference type="Proteomes" id="UP000504632">
    <property type="component" value="Chromosome 10"/>
</dbReference>
<dbReference type="GeneID" id="115822091"/>
<dbReference type="Pfam" id="PF00059">
    <property type="entry name" value="Lectin_C"/>
    <property type="match status" value="1"/>
</dbReference>